<evidence type="ECO:0000313" key="3">
    <source>
        <dbReference type="EMBL" id="KAA1053155.1"/>
    </source>
</evidence>
<proteinExistence type="predicted"/>
<feature type="region of interest" description="Disordered" evidence="1">
    <location>
        <begin position="1"/>
        <end position="31"/>
    </location>
</feature>
<dbReference type="Proteomes" id="UP000325333">
    <property type="component" value="Unassembled WGS sequence"/>
</dbReference>
<evidence type="ECO:0000313" key="4">
    <source>
        <dbReference type="Proteomes" id="UP000325333"/>
    </source>
</evidence>
<comment type="caution">
    <text evidence="3">The sequence shown here is derived from an EMBL/GenBank/DDBJ whole genome shotgun (WGS) entry which is preliminary data.</text>
</comment>
<reference evidence="3 4" key="1">
    <citation type="submission" date="2019-07" db="EMBL/GenBank/DDBJ databases">
        <title>Genome sequencing of the stress-tolerant strain Azospirillum brasilense Az19.</title>
        <authorList>
            <person name="Maroniche G.A."/>
            <person name="Garcia J.E."/>
            <person name="Pagnussat L."/>
            <person name="Amenta M."/>
            <person name="Creus C.M."/>
        </authorList>
    </citation>
    <scope>NUCLEOTIDE SEQUENCE [LARGE SCALE GENOMIC DNA]</scope>
    <source>
        <strain evidence="3 4">Az19</strain>
    </source>
</reference>
<dbReference type="InterPro" id="IPR003959">
    <property type="entry name" value="ATPase_AAA_core"/>
</dbReference>
<dbReference type="AlphaFoldDB" id="A0A5B0KMI2"/>
<accession>A0A5B0KMI2</accession>
<dbReference type="PANTHER" id="PTHR23077">
    <property type="entry name" value="AAA-FAMILY ATPASE"/>
    <property type="match status" value="1"/>
</dbReference>
<dbReference type="InterPro" id="IPR050168">
    <property type="entry name" value="AAA_ATPase_domain"/>
</dbReference>
<dbReference type="RefSeq" id="WP_149651321.1">
    <property type="nucleotide sequence ID" value="NZ_VEWN01000017.1"/>
</dbReference>
<dbReference type="EMBL" id="VEWN01000017">
    <property type="protein sequence ID" value="KAA1053155.1"/>
    <property type="molecule type" value="Genomic_DNA"/>
</dbReference>
<dbReference type="Pfam" id="PF00004">
    <property type="entry name" value="AAA"/>
    <property type="match status" value="1"/>
</dbReference>
<dbReference type="SUPFAM" id="SSF52540">
    <property type="entry name" value="P-loop containing nucleoside triphosphate hydrolases"/>
    <property type="match status" value="1"/>
</dbReference>
<gene>
    <name evidence="3" type="ORF">FH063_003074</name>
</gene>
<sequence>MSARKAVMQSADDCDEFPFTSAPQTEQARDPAEVAAHNIQVVNALLEELDGIGDREGVVVVGACNHPDRLNPALTRSGRLDRTIRL</sequence>
<dbReference type="GO" id="GO:0005524">
    <property type="term" value="F:ATP binding"/>
    <property type="evidence" value="ECO:0007669"/>
    <property type="project" value="InterPro"/>
</dbReference>
<dbReference type="Gene3D" id="3.40.50.300">
    <property type="entry name" value="P-loop containing nucleotide triphosphate hydrolases"/>
    <property type="match status" value="1"/>
</dbReference>
<evidence type="ECO:0000259" key="2">
    <source>
        <dbReference type="Pfam" id="PF00004"/>
    </source>
</evidence>
<evidence type="ECO:0000256" key="1">
    <source>
        <dbReference type="SAM" id="MobiDB-lite"/>
    </source>
</evidence>
<dbReference type="InterPro" id="IPR027417">
    <property type="entry name" value="P-loop_NTPase"/>
</dbReference>
<protein>
    <recommendedName>
        <fullName evidence="2">ATPase AAA-type core domain-containing protein</fullName>
    </recommendedName>
</protein>
<organism evidence="3 4">
    <name type="scientific">Azospirillum argentinense</name>
    <dbReference type="NCBI Taxonomy" id="2970906"/>
    <lineage>
        <taxon>Bacteria</taxon>
        <taxon>Pseudomonadati</taxon>
        <taxon>Pseudomonadota</taxon>
        <taxon>Alphaproteobacteria</taxon>
        <taxon>Rhodospirillales</taxon>
        <taxon>Azospirillaceae</taxon>
        <taxon>Azospirillum</taxon>
    </lineage>
</organism>
<name>A0A5B0KMI2_9PROT</name>
<feature type="domain" description="ATPase AAA-type core" evidence="2">
    <location>
        <begin position="36"/>
        <end position="85"/>
    </location>
</feature>
<dbReference type="GO" id="GO:0016887">
    <property type="term" value="F:ATP hydrolysis activity"/>
    <property type="evidence" value="ECO:0007669"/>
    <property type="project" value="InterPro"/>
</dbReference>